<evidence type="ECO:0000256" key="3">
    <source>
        <dbReference type="ARBA" id="ARBA00022989"/>
    </source>
</evidence>
<feature type="transmembrane region" description="Helical" evidence="5">
    <location>
        <begin position="170"/>
        <end position="189"/>
    </location>
</feature>
<dbReference type="Pfam" id="PF04932">
    <property type="entry name" value="Wzy_C"/>
    <property type="match status" value="1"/>
</dbReference>
<evidence type="ECO:0000313" key="8">
    <source>
        <dbReference type="Proteomes" id="UP000284621"/>
    </source>
</evidence>
<keyword evidence="2 5" id="KW-0812">Transmembrane</keyword>
<dbReference type="AlphaFoldDB" id="A0A414B8V2"/>
<dbReference type="PANTHER" id="PTHR37422">
    <property type="entry name" value="TEICHURONIC ACID BIOSYNTHESIS PROTEIN TUAE"/>
    <property type="match status" value="1"/>
</dbReference>
<feature type="transmembrane region" description="Helical" evidence="5">
    <location>
        <begin position="35"/>
        <end position="54"/>
    </location>
</feature>
<dbReference type="Proteomes" id="UP000284621">
    <property type="component" value="Unassembled WGS sequence"/>
</dbReference>
<evidence type="ECO:0000256" key="1">
    <source>
        <dbReference type="ARBA" id="ARBA00004141"/>
    </source>
</evidence>
<feature type="transmembrane region" description="Helical" evidence="5">
    <location>
        <begin position="118"/>
        <end position="135"/>
    </location>
</feature>
<feature type="transmembrane region" description="Helical" evidence="5">
    <location>
        <begin position="245"/>
        <end position="271"/>
    </location>
</feature>
<feature type="transmembrane region" description="Helical" evidence="5">
    <location>
        <begin position="196"/>
        <end position="211"/>
    </location>
</feature>
<keyword evidence="3 5" id="KW-1133">Transmembrane helix</keyword>
<dbReference type="GO" id="GO:0016020">
    <property type="term" value="C:membrane"/>
    <property type="evidence" value="ECO:0007669"/>
    <property type="project" value="UniProtKB-SubCell"/>
</dbReference>
<dbReference type="PANTHER" id="PTHR37422:SF13">
    <property type="entry name" value="LIPOPOLYSACCHARIDE BIOSYNTHESIS PROTEIN PA4999-RELATED"/>
    <property type="match status" value="1"/>
</dbReference>
<evidence type="ECO:0000256" key="2">
    <source>
        <dbReference type="ARBA" id="ARBA00022692"/>
    </source>
</evidence>
<feature type="transmembrane region" description="Helical" evidence="5">
    <location>
        <begin position="84"/>
        <end position="106"/>
    </location>
</feature>
<feature type="transmembrane region" description="Helical" evidence="5">
    <location>
        <begin position="394"/>
        <end position="410"/>
    </location>
</feature>
<name>A0A414B8V2_9FIRM</name>
<evidence type="ECO:0000313" key="7">
    <source>
        <dbReference type="EMBL" id="RHC67495.1"/>
    </source>
</evidence>
<feature type="transmembrane region" description="Helical" evidence="5">
    <location>
        <begin position="61"/>
        <end position="78"/>
    </location>
</feature>
<feature type="transmembrane region" description="Helical" evidence="5">
    <location>
        <begin position="320"/>
        <end position="345"/>
    </location>
</feature>
<evidence type="ECO:0000256" key="5">
    <source>
        <dbReference type="SAM" id="Phobius"/>
    </source>
</evidence>
<keyword evidence="4 5" id="KW-0472">Membrane</keyword>
<dbReference type="RefSeq" id="WP_118380448.1">
    <property type="nucleotide sequence ID" value="NZ_CABJFJ010000002.1"/>
</dbReference>
<keyword evidence="8" id="KW-1185">Reference proteome</keyword>
<dbReference type="InterPro" id="IPR051533">
    <property type="entry name" value="WaaL-like"/>
</dbReference>
<evidence type="ECO:0000256" key="4">
    <source>
        <dbReference type="ARBA" id="ARBA00023136"/>
    </source>
</evidence>
<feature type="transmembrane region" description="Helical" evidence="5">
    <location>
        <begin position="366"/>
        <end position="382"/>
    </location>
</feature>
<dbReference type="EMBL" id="QSID01000002">
    <property type="protein sequence ID" value="RHC67495.1"/>
    <property type="molecule type" value="Genomic_DNA"/>
</dbReference>
<comment type="subcellular location">
    <subcellularLocation>
        <location evidence="1">Membrane</location>
        <topology evidence="1">Multi-pass membrane protein</topology>
    </subcellularLocation>
</comment>
<dbReference type="InterPro" id="IPR007016">
    <property type="entry name" value="O-antigen_ligase-rel_domated"/>
</dbReference>
<feature type="domain" description="O-antigen ligase-related" evidence="6">
    <location>
        <begin position="199"/>
        <end position="337"/>
    </location>
</feature>
<evidence type="ECO:0000259" key="6">
    <source>
        <dbReference type="Pfam" id="PF04932"/>
    </source>
</evidence>
<feature type="transmembrane region" description="Helical" evidence="5">
    <location>
        <begin position="217"/>
        <end position="233"/>
    </location>
</feature>
<feature type="transmembrane region" description="Helical" evidence="5">
    <location>
        <begin position="12"/>
        <end position="29"/>
    </location>
</feature>
<gene>
    <name evidence="7" type="ORF">DW833_02280</name>
</gene>
<protein>
    <recommendedName>
        <fullName evidence="6">O-antigen ligase-related domain-containing protein</fullName>
    </recommendedName>
</protein>
<sequence length="425" mass="48383">MHLKVKEREIRLLFQCVPILTFATLASLGSLLPSVVQFGAAVILVCQVVFIFSVKGIKKNIGLLWIPLMIFFYVRNNPNIRFNSLTYIQVLLLFVCCILFSALGGFNDRHWMEKMVSSWRYLYFIYIAFTIYMFLDSSAVNFVCNLFPNAASTILDQYNNAGNPGLTTHYSTNGMLLAVGTMIFGSYALTEKRRTGFVMFLVSVVALLLSGKRAHTIFGLTALYLCYFVYNSNAKKSRIIKSIGVLLGSLTAFTVASYCVPALATVVFRFIDTAETGDMSVGRVDVWLKAFSMFGNHSLVGIGWGQYVNQGGWFWNIHNIYIQLLVETGVIGFIIYCGWFIFHLVRTWSLYSKMRMKPENYTNRDYCLINFSLAMQILFLLYGFTGNPLYDREMFVPYFIACAISVNYANNRERMIMKGVDYSIL</sequence>
<accession>A0A414B8V2</accession>
<organism evidence="7 8">
    <name type="scientific">Anaerobutyricum hallii</name>
    <dbReference type="NCBI Taxonomy" id="39488"/>
    <lineage>
        <taxon>Bacteria</taxon>
        <taxon>Bacillati</taxon>
        <taxon>Bacillota</taxon>
        <taxon>Clostridia</taxon>
        <taxon>Lachnospirales</taxon>
        <taxon>Lachnospiraceae</taxon>
        <taxon>Anaerobutyricum</taxon>
    </lineage>
</organism>
<proteinExistence type="predicted"/>
<comment type="caution">
    <text evidence="7">The sequence shown here is derived from an EMBL/GenBank/DDBJ whole genome shotgun (WGS) entry which is preliminary data.</text>
</comment>
<reference evidence="7 8" key="1">
    <citation type="submission" date="2018-08" db="EMBL/GenBank/DDBJ databases">
        <title>A genome reference for cultivated species of the human gut microbiota.</title>
        <authorList>
            <person name="Zou Y."/>
            <person name="Xue W."/>
            <person name="Luo G."/>
        </authorList>
    </citation>
    <scope>NUCLEOTIDE SEQUENCE [LARGE SCALE GENOMIC DNA]</scope>
    <source>
        <strain evidence="7 8">AM34-3LB</strain>
    </source>
</reference>